<evidence type="ECO:0000313" key="1">
    <source>
        <dbReference type="EMBL" id="KAG0434956.1"/>
    </source>
</evidence>
<comment type="caution">
    <text evidence="1">The sequence shown here is derived from an EMBL/GenBank/DDBJ whole genome shotgun (WGS) entry which is preliminary data.</text>
</comment>
<dbReference type="EMBL" id="JABSTQ010008046">
    <property type="protein sequence ID" value="KAG0434956.1"/>
    <property type="molecule type" value="Genomic_DNA"/>
</dbReference>
<proteinExistence type="predicted"/>
<sequence length="90" mass="9889">MGGDAHEHARQKALLLHCLWVEGQRIFYTLPETRARPPILGLREPPEGQKTPTALDEYDVGMAVLGSYFAATSNVFDARHGSGRANGLKE</sequence>
<reference evidence="1 2" key="1">
    <citation type="journal article" date="2020" name="Cell">
        <title>Large-Scale Comparative Analyses of Tick Genomes Elucidate Their Genetic Diversity and Vector Capacities.</title>
        <authorList>
            <consortium name="Tick Genome and Microbiome Consortium (TIGMIC)"/>
            <person name="Jia N."/>
            <person name="Wang J."/>
            <person name="Shi W."/>
            <person name="Du L."/>
            <person name="Sun Y."/>
            <person name="Zhan W."/>
            <person name="Jiang J.F."/>
            <person name="Wang Q."/>
            <person name="Zhang B."/>
            <person name="Ji P."/>
            <person name="Bell-Sakyi L."/>
            <person name="Cui X.M."/>
            <person name="Yuan T.T."/>
            <person name="Jiang B.G."/>
            <person name="Yang W.F."/>
            <person name="Lam T.T."/>
            <person name="Chang Q.C."/>
            <person name="Ding S.J."/>
            <person name="Wang X.J."/>
            <person name="Zhu J.G."/>
            <person name="Ruan X.D."/>
            <person name="Zhao L."/>
            <person name="Wei J.T."/>
            <person name="Ye R.Z."/>
            <person name="Que T.C."/>
            <person name="Du C.H."/>
            <person name="Zhou Y.H."/>
            <person name="Cheng J.X."/>
            <person name="Dai P.F."/>
            <person name="Guo W.B."/>
            <person name="Han X.H."/>
            <person name="Huang E.J."/>
            <person name="Li L.F."/>
            <person name="Wei W."/>
            <person name="Gao Y.C."/>
            <person name="Liu J.Z."/>
            <person name="Shao H.Z."/>
            <person name="Wang X."/>
            <person name="Wang C.C."/>
            <person name="Yang T.C."/>
            <person name="Huo Q.B."/>
            <person name="Li W."/>
            <person name="Chen H.Y."/>
            <person name="Chen S.E."/>
            <person name="Zhou L.G."/>
            <person name="Ni X.B."/>
            <person name="Tian J.H."/>
            <person name="Sheng Y."/>
            <person name="Liu T."/>
            <person name="Pan Y.S."/>
            <person name="Xia L.Y."/>
            <person name="Li J."/>
            <person name="Zhao F."/>
            <person name="Cao W.C."/>
        </authorList>
    </citation>
    <scope>NUCLEOTIDE SEQUENCE [LARGE SCALE GENOMIC DNA]</scope>
    <source>
        <strain evidence="1">Iper-2018</strain>
    </source>
</reference>
<organism evidence="1 2">
    <name type="scientific">Ixodes persulcatus</name>
    <name type="common">Taiga tick</name>
    <dbReference type="NCBI Taxonomy" id="34615"/>
    <lineage>
        <taxon>Eukaryota</taxon>
        <taxon>Metazoa</taxon>
        <taxon>Ecdysozoa</taxon>
        <taxon>Arthropoda</taxon>
        <taxon>Chelicerata</taxon>
        <taxon>Arachnida</taxon>
        <taxon>Acari</taxon>
        <taxon>Parasitiformes</taxon>
        <taxon>Ixodida</taxon>
        <taxon>Ixodoidea</taxon>
        <taxon>Ixodidae</taxon>
        <taxon>Ixodinae</taxon>
        <taxon>Ixodes</taxon>
    </lineage>
</organism>
<protein>
    <submittedName>
        <fullName evidence="1">Uncharacterized protein</fullName>
    </submittedName>
</protein>
<gene>
    <name evidence="1" type="ORF">HPB47_018765</name>
</gene>
<name>A0AC60QNE7_IXOPE</name>
<feature type="non-terminal residue" evidence="1">
    <location>
        <position position="90"/>
    </location>
</feature>
<dbReference type="Proteomes" id="UP000805193">
    <property type="component" value="Unassembled WGS sequence"/>
</dbReference>
<accession>A0AC60QNE7</accession>
<keyword evidence="2" id="KW-1185">Reference proteome</keyword>
<evidence type="ECO:0000313" key="2">
    <source>
        <dbReference type="Proteomes" id="UP000805193"/>
    </source>
</evidence>